<name>A0A9D6V3Q4_9BACT</name>
<evidence type="ECO:0000256" key="2">
    <source>
        <dbReference type="ARBA" id="ARBA00022691"/>
    </source>
</evidence>
<dbReference type="SUPFAM" id="SSF102114">
    <property type="entry name" value="Radical SAM enzymes"/>
    <property type="match status" value="1"/>
</dbReference>
<sequence length="469" mass="53701">MNSYPASYSNVTGMDVRTTNLKITWRALILLLDRANRVIRKNKGLNFGDALFNFIKLSFLQNTIVKYRRLVRFEDKVMLDSTFPPFPSRAFDRRISNYINNLDLTELPSGIISISTTNCCPYSCAFCSTNARHNTDTDLDEDLIKQTIRQAEDLGVATLILHGGEPMYRYDRFLRLVKHVNKDTCLWMFTTGYGVTVEKAAELKANGLFGVWVSLDHYLPDVHNRMRGNPEAFENACRAVDHFRRAGVYTCLSLVPPPDFLETENFKKYYDLAKDLGVAEIRVMEVKPSGREACRGVIPHSSVLEQLQKDLFKDPAYRNHPPLSGLSTWLEKDPALGCQCRFEYLFITSTGEVQPCEATEISFGNIKDEPFPEIYRRVCKAFPQPSTGCIPMVMYSEVRDYHKIKDDLSSREKSVLSTRIMRGFHEKGFIPGAYRSLWSIYQSRLKAYHSRLSAKRLSSAQLETKPHDT</sequence>
<dbReference type="InterPro" id="IPR006638">
    <property type="entry name" value="Elp3/MiaA/NifB-like_rSAM"/>
</dbReference>
<evidence type="ECO:0000259" key="6">
    <source>
        <dbReference type="PROSITE" id="PS51918"/>
    </source>
</evidence>
<dbReference type="GO" id="GO:0046872">
    <property type="term" value="F:metal ion binding"/>
    <property type="evidence" value="ECO:0007669"/>
    <property type="project" value="UniProtKB-KW"/>
</dbReference>
<evidence type="ECO:0000313" key="7">
    <source>
        <dbReference type="EMBL" id="MBI5251525.1"/>
    </source>
</evidence>
<dbReference type="InterPro" id="IPR023885">
    <property type="entry name" value="4Fe4S-binding_SPASM_dom"/>
</dbReference>
<dbReference type="PROSITE" id="PS51918">
    <property type="entry name" value="RADICAL_SAM"/>
    <property type="match status" value="1"/>
</dbReference>
<dbReference type="CDD" id="cd01335">
    <property type="entry name" value="Radical_SAM"/>
    <property type="match status" value="1"/>
</dbReference>
<keyword evidence="3" id="KW-0479">Metal-binding</keyword>
<dbReference type="GO" id="GO:0006783">
    <property type="term" value="P:heme biosynthetic process"/>
    <property type="evidence" value="ECO:0007669"/>
    <property type="project" value="TreeGrafter"/>
</dbReference>
<dbReference type="InterPro" id="IPR050377">
    <property type="entry name" value="Radical_SAM_PqqE_MftC-like"/>
</dbReference>
<dbReference type="Pfam" id="PF04055">
    <property type="entry name" value="Radical_SAM"/>
    <property type="match status" value="1"/>
</dbReference>
<reference evidence="7" key="1">
    <citation type="submission" date="2020-07" db="EMBL/GenBank/DDBJ databases">
        <title>Huge and variable diversity of episymbiotic CPR bacteria and DPANN archaea in groundwater ecosystems.</title>
        <authorList>
            <person name="He C.Y."/>
            <person name="Keren R."/>
            <person name="Whittaker M."/>
            <person name="Farag I.F."/>
            <person name="Doudna J."/>
            <person name="Cate J.H.D."/>
            <person name="Banfield J.F."/>
        </authorList>
    </citation>
    <scope>NUCLEOTIDE SEQUENCE</scope>
    <source>
        <strain evidence="7">NC_groundwater_1664_Pr3_B-0.1um_52_9</strain>
    </source>
</reference>
<dbReference type="GO" id="GO:0051536">
    <property type="term" value="F:iron-sulfur cluster binding"/>
    <property type="evidence" value="ECO:0007669"/>
    <property type="project" value="UniProtKB-KW"/>
</dbReference>
<evidence type="ECO:0000256" key="5">
    <source>
        <dbReference type="ARBA" id="ARBA00023014"/>
    </source>
</evidence>
<dbReference type="InterPro" id="IPR013785">
    <property type="entry name" value="Aldolase_TIM"/>
</dbReference>
<feature type="domain" description="Radical SAM core" evidence="6">
    <location>
        <begin position="106"/>
        <end position="314"/>
    </location>
</feature>
<gene>
    <name evidence="7" type="ORF">HY912_18705</name>
</gene>
<dbReference type="PANTHER" id="PTHR11228">
    <property type="entry name" value="RADICAL SAM DOMAIN PROTEIN"/>
    <property type="match status" value="1"/>
</dbReference>
<evidence type="ECO:0000256" key="3">
    <source>
        <dbReference type="ARBA" id="ARBA00022723"/>
    </source>
</evidence>
<dbReference type="GO" id="GO:0003824">
    <property type="term" value="F:catalytic activity"/>
    <property type="evidence" value="ECO:0007669"/>
    <property type="project" value="InterPro"/>
</dbReference>
<dbReference type="InterPro" id="IPR007197">
    <property type="entry name" value="rSAM"/>
</dbReference>
<protein>
    <submittedName>
        <fullName evidence="7">Radical SAM protein</fullName>
    </submittedName>
</protein>
<accession>A0A9D6V3Q4</accession>
<proteinExistence type="predicted"/>
<dbReference type="PANTHER" id="PTHR11228:SF7">
    <property type="entry name" value="PQQA PEPTIDE CYCLASE"/>
    <property type="match status" value="1"/>
</dbReference>
<dbReference type="Pfam" id="PF13186">
    <property type="entry name" value="SPASM"/>
    <property type="match status" value="1"/>
</dbReference>
<keyword evidence="2" id="KW-0949">S-adenosyl-L-methionine</keyword>
<evidence type="ECO:0000256" key="4">
    <source>
        <dbReference type="ARBA" id="ARBA00023004"/>
    </source>
</evidence>
<comment type="cofactor">
    <cofactor evidence="1">
        <name>[4Fe-4S] cluster</name>
        <dbReference type="ChEBI" id="CHEBI:49883"/>
    </cofactor>
</comment>
<dbReference type="AlphaFoldDB" id="A0A9D6V3Q4"/>
<dbReference type="Proteomes" id="UP000807825">
    <property type="component" value="Unassembled WGS sequence"/>
</dbReference>
<dbReference type="InterPro" id="IPR058240">
    <property type="entry name" value="rSAM_sf"/>
</dbReference>
<keyword evidence="4" id="KW-0408">Iron</keyword>
<keyword evidence="5" id="KW-0411">Iron-sulfur</keyword>
<dbReference type="EMBL" id="JACRDE010000492">
    <property type="protein sequence ID" value="MBI5251525.1"/>
    <property type="molecule type" value="Genomic_DNA"/>
</dbReference>
<evidence type="ECO:0000256" key="1">
    <source>
        <dbReference type="ARBA" id="ARBA00001966"/>
    </source>
</evidence>
<dbReference type="SFLD" id="SFLDS00029">
    <property type="entry name" value="Radical_SAM"/>
    <property type="match status" value="1"/>
</dbReference>
<dbReference type="SMART" id="SM00729">
    <property type="entry name" value="Elp3"/>
    <property type="match status" value="1"/>
</dbReference>
<organism evidence="7 8">
    <name type="scientific">Desulfomonile tiedjei</name>
    <dbReference type="NCBI Taxonomy" id="2358"/>
    <lineage>
        <taxon>Bacteria</taxon>
        <taxon>Pseudomonadati</taxon>
        <taxon>Thermodesulfobacteriota</taxon>
        <taxon>Desulfomonilia</taxon>
        <taxon>Desulfomonilales</taxon>
        <taxon>Desulfomonilaceae</taxon>
        <taxon>Desulfomonile</taxon>
    </lineage>
</organism>
<dbReference type="SFLD" id="SFLDG01067">
    <property type="entry name" value="SPASM/twitch_domain_containing"/>
    <property type="match status" value="1"/>
</dbReference>
<evidence type="ECO:0000313" key="8">
    <source>
        <dbReference type="Proteomes" id="UP000807825"/>
    </source>
</evidence>
<comment type="caution">
    <text evidence="7">The sequence shown here is derived from an EMBL/GenBank/DDBJ whole genome shotgun (WGS) entry which is preliminary data.</text>
</comment>
<dbReference type="Gene3D" id="3.20.20.70">
    <property type="entry name" value="Aldolase class I"/>
    <property type="match status" value="1"/>
</dbReference>